<evidence type="ECO:0000256" key="11">
    <source>
        <dbReference type="HAMAP-Rule" id="MF_01497"/>
    </source>
</evidence>
<keyword evidence="5 11" id="KW-0479">Metal-binding</keyword>
<feature type="binding site" evidence="11">
    <location>
        <position position="206"/>
    </location>
    <ligand>
        <name>Mg(2+)</name>
        <dbReference type="ChEBI" id="CHEBI:18420"/>
    </ligand>
</feature>
<comment type="subunit">
    <text evidence="11">Monomer.</text>
</comment>
<dbReference type="InterPro" id="IPR011009">
    <property type="entry name" value="Kinase-like_dom_sf"/>
</dbReference>
<dbReference type="Pfam" id="PF01636">
    <property type="entry name" value="APH"/>
    <property type="match status" value="1"/>
</dbReference>
<feature type="site" description="ATP" evidence="11">
    <location>
        <position position="34"/>
    </location>
</feature>
<dbReference type="InterPro" id="IPR032882">
    <property type="entry name" value="SrkA/RdoA"/>
</dbReference>
<evidence type="ECO:0000256" key="8">
    <source>
        <dbReference type="ARBA" id="ARBA00022840"/>
    </source>
</evidence>
<dbReference type="Gene3D" id="1.20.1270.170">
    <property type="match status" value="1"/>
</dbReference>
<dbReference type="NCBIfam" id="NF008738">
    <property type="entry name" value="PRK11768.1"/>
    <property type="match status" value="1"/>
</dbReference>
<dbReference type="EMBL" id="CP136864">
    <property type="protein sequence ID" value="WOJ92650.1"/>
    <property type="molecule type" value="Genomic_DNA"/>
</dbReference>
<comment type="function">
    <text evidence="11">A protein kinase that phosphorylates Ser and Thr residues. Probably acts to suppress the effects of stress linked to accumulation of reactive oxygen species. Probably involved in the extracytoplasmic stress response.</text>
</comment>
<comment type="cofactor">
    <cofactor evidence="11">
        <name>Mg(2+)</name>
        <dbReference type="ChEBI" id="CHEBI:18420"/>
    </cofactor>
</comment>
<evidence type="ECO:0000256" key="4">
    <source>
        <dbReference type="ARBA" id="ARBA00022679"/>
    </source>
</evidence>
<dbReference type="HAMAP" id="MF_01497">
    <property type="entry name" value="SrkA_kinase"/>
    <property type="match status" value="1"/>
</dbReference>
<feature type="domain" description="Aminoglycoside phosphotransferase" evidence="12">
    <location>
        <begin position="33"/>
        <end position="262"/>
    </location>
</feature>
<comment type="similarity">
    <text evidence="11">Belongs to the SrkA/RdoA protein kinase family.</text>
</comment>
<dbReference type="PANTHER" id="PTHR39573:SF1">
    <property type="entry name" value="STRESS RESPONSE KINASE A"/>
    <property type="match status" value="1"/>
</dbReference>
<evidence type="ECO:0000256" key="10">
    <source>
        <dbReference type="ARBA" id="ARBA00023016"/>
    </source>
</evidence>
<keyword evidence="6 11" id="KW-0547">Nucleotide-binding</keyword>
<comment type="subcellular location">
    <subcellularLocation>
        <location evidence="11">Cytoplasm</location>
    </subcellularLocation>
</comment>
<keyword evidence="1 11" id="KW-0963">Cytoplasm</keyword>
<keyword evidence="2 11" id="KW-0723">Serine/threonine-protein kinase</keyword>
<evidence type="ECO:0000259" key="12">
    <source>
        <dbReference type="Pfam" id="PF01636"/>
    </source>
</evidence>
<dbReference type="Gene3D" id="1.10.510.10">
    <property type="entry name" value="Transferase(Phosphotransferase) domain 1"/>
    <property type="match status" value="1"/>
</dbReference>
<accession>A0ABZ0I0H8</accession>
<dbReference type="SUPFAM" id="SSF56112">
    <property type="entry name" value="Protein kinase-like (PK-like)"/>
    <property type="match status" value="1"/>
</dbReference>
<name>A0ABZ0I0H8_9GAMM</name>
<dbReference type="InterPro" id="IPR002575">
    <property type="entry name" value="Aminoglycoside_PTrfase"/>
</dbReference>
<keyword evidence="3 11" id="KW-0597">Phosphoprotein</keyword>
<organism evidence="13 14">
    <name type="scientific">Congregibacter variabilis</name>
    <dbReference type="NCBI Taxonomy" id="3081200"/>
    <lineage>
        <taxon>Bacteria</taxon>
        <taxon>Pseudomonadati</taxon>
        <taxon>Pseudomonadota</taxon>
        <taxon>Gammaproteobacteria</taxon>
        <taxon>Cellvibrionales</taxon>
        <taxon>Halieaceae</taxon>
        <taxon>Congregibacter</taxon>
    </lineage>
</organism>
<keyword evidence="9 11" id="KW-0460">Magnesium</keyword>
<dbReference type="Gene3D" id="3.30.200.70">
    <property type="match status" value="1"/>
</dbReference>
<evidence type="ECO:0000256" key="7">
    <source>
        <dbReference type="ARBA" id="ARBA00022777"/>
    </source>
</evidence>
<proteinExistence type="inferred from homology"/>
<keyword evidence="14" id="KW-1185">Reference proteome</keyword>
<evidence type="ECO:0000256" key="1">
    <source>
        <dbReference type="ARBA" id="ARBA00022490"/>
    </source>
</evidence>
<evidence type="ECO:0000256" key="5">
    <source>
        <dbReference type="ARBA" id="ARBA00022723"/>
    </source>
</evidence>
<feature type="active site" evidence="11">
    <location>
        <position position="218"/>
    </location>
</feature>
<evidence type="ECO:0000313" key="13">
    <source>
        <dbReference type="EMBL" id="WOJ92650.1"/>
    </source>
</evidence>
<dbReference type="GO" id="GO:0004674">
    <property type="term" value="F:protein serine/threonine kinase activity"/>
    <property type="evidence" value="ECO:0007669"/>
    <property type="project" value="UniProtKB-KW"/>
</dbReference>
<keyword evidence="10 11" id="KW-0346">Stress response</keyword>
<sequence length="326" mass="37411">MSNHPFDVLTPDAIINAVEAAGYVSDARLLALNSYENRVYQVGIEDEQPIIVKFYRPGRWTLEQLEEEHSFSAELVEAEIPVVAPLISESGESVHRWGGLLYTLFPRRGGHAPEFDNLDNLLVLGRTLGRIHAIGATKTFKFRPTLEGQAIINESRTLLPDNFIPSELKTAYVTLLDDLERELAPKLAQIEATPGIRVHGDCHGGNILWRDDTANFVDLDDCMTAPAIQDLWMFLSGEPNEQEIQLGEVIAGYEEFFEFDPKQLHWIETLRTLRIIRYAAWLARRWDDPAFPKAFPWFNSERYWSDHILQLREQFSRLQEPVLRLL</sequence>
<dbReference type="PANTHER" id="PTHR39573">
    <property type="entry name" value="STRESS RESPONSE KINASE A"/>
    <property type="match status" value="1"/>
</dbReference>
<feature type="active site" description="Proton acceptor" evidence="11">
    <location>
        <position position="201"/>
    </location>
</feature>
<evidence type="ECO:0000313" key="14">
    <source>
        <dbReference type="Proteomes" id="UP001626537"/>
    </source>
</evidence>
<evidence type="ECO:0000256" key="9">
    <source>
        <dbReference type="ARBA" id="ARBA00022842"/>
    </source>
</evidence>
<dbReference type="EC" id="2.7.11.1" evidence="11"/>
<keyword evidence="4 11" id="KW-0808">Transferase</keyword>
<feature type="binding site" evidence="11">
    <location>
        <position position="218"/>
    </location>
    <ligand>
        <name>Mg(2+)</name>
        <dbReference type="ChEBI" id="CHEBI:18420"/>
    </ligand>
</feature>
<dbReference type="RefSeq" id="WP_407347249.1">
    <property type="nucleotide sequence ID" value="NZ_CP136864.1"/>
</dbReference>
<evidence type="ECO:0000256" key="6">
    <source>
        <dbReference type="ARBA" id="ARBA00022741"/>
    </source>
</evidence>
<gene>
    <name evidence="11" type="primary">srkA</name>
    <name evidence="13" type="ORF">R0135_12760</name>
</gene>
<reference evidence="13 14" key="1">
    <citation type="submission" date="2023-10" db="EMBL/GenBank/DDBJ databases">
        <title>Two novel species belonging to the OM43/NOR5 clade.</title>
        <authorList>
            <person name="Park M."/>
        </authorList>
    </citation>
    <scope>NUCLEOTIDE SEQUENCE [LARGE SCALE GENOMIC DNA]</scope>
    <source>
        <strain evidence="13 14">IMCC43200</strain>
    </source>
</reference>
<keyword evidence="7 11" id="KW-0418">Kinase</keyword>
<dbReference type="Proteomes" id="UP001626537">
    <property type="component" value="Chromosome"/>
</dbReference>
<comment type="catalytic activity">
    <reaction evidence="11">
        <text>L-seryl-[protein] + ATP = O-phospho-L-seryl-[protein] + ADP + H(+)</text>
        <dbReference type="Rhea" id="RHEA:17989"/>
        <dbReference type="Rhea" id="RHEA-COMP:9863"/>
        <dbReference type="Rhea" id="RHEA-COMP:11604"/>
        <dbReference type="ChEBI" id="CHEBI:15378"/>
        <dbReference type="ChEBI" id="CHEBI:29999"/>
        <dbReference type="ChEBI" id="CHEBI:30616"/>
        <dbReference type="ChEBI" id="CHEBI:83421"/>
        <dbReference type="ChEBI" id="CHEBI:456216"/>
        <dbReference type="EC" id="2.7.11.1"/>
    </reaction>
</comment>
<comment type="catalytic activity">
    <reaction evidence="11">
        <text>L-threonyl-[protein] + ATP = O-phospho-L-threonyl-[protein] + ADP + H(+)</text>
        <dbReference type="Rhea" id="RHEA:46608"/>
        <dbReference type="Rhea" id="RHEA-COMP:11060"/>
        <dbReference type="Rhea" id="RHEA-COMP:11605"/>
        <dbReference type="ChEBI" id="CHEBI:15378"/>
        <dbReference type="ChEBI" id="CHEBI:30013"/>
        <dbReference type="ChEBI" id="CHEBI:30616"/>
        <dbReference type="ChEBI" id="CHEBI:61977"/>
        <dbReference type="ChEBI" id="CHEBI:456216"/>
        <dbReference type="EC" id="2.7.11.1"/>
    </reaction>
</comment>
<keyword evidence="8 11" id="KW-0067">ATP-binding</keyword>
<evidence type="ECO:0000256" key="2">
    <source>
        <dbReference type="ARBA" id="ARBA00022527"/>
    </source>
</evidence>
<evidence type="ECO:0000256" key="3">
    <source>
        <dbReference type="ARBA" id="ARBA00022553"/>
    </source>
</evidence>
<protein>
    <recommendedName>
        <fullName evidence="11">Stress response kinase A</fullName>
        <ecNumber evidence="11">2.7.11.1</ecNumber>
    </recommendedName>
    <alternativeName>
        <fullName evidence="11">Serine/threonine-protein kinase SrkA</fullName>
    </alternativeName>
</protein>